<dbReference type="CDD" id="cd22009">
    <property type="entry name" value="HMG-box_AtHMGB9-like"/>
    <property type="match status" value="1"/>
</dbReference>
<evidence type="ECO:0000256" key="6">
    <source>
        <dbReference type="PROSITE-ProRule" id="PRU00267"/>
    </source>
</evidence>
<proteinExistence type="predicted"/>
<organism evidence="10 11">
    <name type="scientific">Colocasia esculenta</name>
    <name type="common">Wild taro</name>
    <name type="synonym">Arum esculentum</name>
    <dbReference type="NCBI Taxonomy" id="4460"/>
    <lineage>
        <taxon>Eukaryota</taxon>
        <taxon>Viridiplantae</taxon>
        <taxon>Streptophyta</taxon>
        <taxon>Embryophyta</taxon>
        <taxon>Tracheophyta</taxon>
        <taxon>Spermatophyta</taxon>
        <taxon>Magnoliopsida</taxon>
        <taxon>Liliopsida</taxon>
        <taxon>Araceae</taxon>
        <taxon>Aroideae</taxon>
        <taxon>Colocasieae</taxon>
        <taxon>Colocasia</taxon>
    </lineage>
</organism>
<dbReference type="Gene3D" id="1.10.150.60">
    <property type="entry name" value="ARID DNA-binding domain"/>
    <property type="match status" value="1"/>
</dbReference>
<feature type="domain" description="ARID" evidence="9">
    <location>
        <begin position="130"/>
        <end position="221"/>
    </location>
</feature>
<feature type="compositionally biased region" description="Basic residues" evidence="7">
    <location>
        <begin position="1"/>
        <end position="12"/>
    </location>
</feature>
<feature type="compositionally biased region" description="Basic and acidic residues" evidence="7">
    <location>
        <begin position="57"/>
        <end position="72"/>
    </location>
</feature>
<evidence type="ECO:0000259" key="9">
    <source>
        <dbReference type="PROSITE" id="PS51011"/>
    </source>
</evidence>
<dbReference type="Pfam" id="PF00505">
    <property type="entry name" value="HMG_box"/>
    <property type="match status" value="1"/>
</dbReference>
<dbReference type="FunFam" id="1.10.150.60:FF:000022">
    <property type="entry name" value="High mobility group B protein 15"/>
    <property type="match status" value="1"/>
</dbReference>
<dbReference type="EMBL" id="NMUH01000213">
    <property type="protein sequence ID" value="MQL74539.1"/>
    <property type="molecule type" value="Genomic_DNA"/>
</dbReference>
<keyword evidence="4 6" id="KW-0539">Nucleus</keyword>
<dbReference type="SMART" id="SM01014">
    <property type="entry name" value="ARID"/>
    <property type="match status" value="1"/>
</dbReference>
<dbReference type="InterPro" id="IPR036910">
    <property type="entry name" value="HMG_box_dom_sf"/>
</dbReference>
<keyword evidence="3" id="KW-0804">Transcription</keyword>
<dbReference type="FunFam" id="1.10.30.10:FF:000055">
    <property type="entry name" value="High mobility group B protein 15"/>
    <property type="match status" value="1"/>
</dbReference>
<dbReference type="AlphaFoldDB" id="A0A843U280"/>
<feature type="compositionally biased region" description="Basic residues" evidence="7">
    <location>
        <begin position="325"/>
        <end position="334"/>
    </location>
</feature>
<dbReference type="SMART" id="SM00501">
    <property type="entry name" value="BRIGHT"/>
    <property type="match status" value="1"/>
</dbReference>
<feature type="region of interest" description="Disordered" evidence="7">
    <location>
        <begin position="429"/>
        <end position="539"/>
    </location>
</feature>
<protein>
    <submittedName>
        <fullName evidence="10">Uncharacterized protein</fullName>
    </submittedName>
</protein>
<feature type="domain" description="HMG box" evidence="8">
    <location>
        <begin position="342"/>
        <end position="409"/>
    </location>
</feature>
<dbReference type="SUPFAM" id="SSF46774">
    <property type="entry name" value="ARID-like"/>
    <property type="match status" value="1"/>
</dbReference>
<dbReference type="PANTHER" id="PTHR46691:SF3">
    <property type="entry name" value="HIGH MOBILITY GROUP B PROTEIN 15"/>
    <property type="match status" value="1"/>
</dbReference>
<dbReference type="Pfam" id="PF01388">
    <property type="entry name" value="ARID"/>
    <property type="match status" value="1"/>
</dbReference>
<evidence type="ECO:0000313" key="10">
    <source>
        <dbReference type="EMBL" id="MQL74539.1"/>
    </source>
</evidence>
<reference evidence="10" key="1">
    <citation type="submission" date="2017-07" db="EMBL/GenBank/DDBJ databases">
        <title>Taro Niue Genome Assembly and Annotation.</title>
        <authorList>
            <person name="Atibalentja N."/>
            <person name="Keating K."/>
            <person name="Fields C.J."/>
        </authorList>
    </citation>
    <scope>NUCLEOTIDE SEQUENCE</scope>
    <source>
        <strain evidence="10">Niue_2</strain>
        <tissue evidence="10">Leaf</tissue>
    </source>
</reference>
<sequence length="539" mass="60273">MLLRSKPPKLWRRGGERETRLGWGGVGWGPVQHPQPDGGRVRQPPGETAQAIGAGGGRDRSPTEHGIHHRSSEVPTQGNVMTEIVEEKGIEKGKQLMMATSSSPVLQKEAAVNANYNPYPPSMAKYEDVIADRDLFMTTLEKLHATLGTKFMIPTIGGKELDLHRLFMEVTSRGGIEKVIRDRRWKEITAVFSFPSTATNASFVLRKYYMSLMHHYEQIYFFGAKGWTSPPAAEKSEHVVPLENHGPAQKRRRSMGEHLLGANMHLPANYPVVGVIDGKFEHGYLVTVMVGTEKLKGILYHASGYPVAPVQQNIGLANSTAMGGGRRRRRRKKLSTIDPTHPKPNRSGYNFFFAEQHARLKPLYPGKDREISKIIGDLWSKLTESEKAVYQERGLKDKERYRSEMVVYRERQKTGHVICNAVPIRQQPVGLEAKKPDTKLETKKEDVPLTPENESSSTGSDTERKLDNDSELDNSTEVDFHAESANPESFTDSDGFELRRRDDAVENADEVSGPRKDVGENADEVSGPNKDAAVENEQE</sequence>
<dbReference type="InterPro" id="IPR036431">
    <property type="entry name" value="ARID_dom_sf"/>
</dbReference>
<dbReference type="SMART" id="SM00398">
    <property type="entry name" value="HMG"/>
    <property type="match status" value="1"/>
</dbReference>
<keyword evidence="2 6" id="KW-0238">DNA-binding</keyword>
<dbReference type="PROSITE" id="PS51011">
    <property type="entry name" value="ARID"/>
    <property type="match status" value="1"/>
</dbReference>
<dbReference type="SUPFAM" id="SSF47095">
    <property type="entry name" value="HMG-box"/>
    <property type="match status" value="1"/>
</dbReference>
<dbReference type="CDD" id="cd16872">
    <property type="entry name" value="ARID_HMGB9-like"/>
    <property type="match status" value="1"/>
</dbReference>
<feature type="region of interest" description="Disordered" evidence="7">
    <location>
        <begin position="318"/>
        <end position="348"/>
    </location>
</feature>
<gene>
    <name evidence="10" type="ORF">Taro_006913</name>
</gene>
<evidence type="ECO:0000256" key="7">
    <source>
        <dbReference type="SAM" id="MobiDB-lite"/>
    </source>
</evidence>
<dbReference type="OrthoDB" id="338531at2759"/>
<evidence type="ECO:0000259" key="8">
    <source>
        <dbReference type="PROSITE" id="PS50118"/>
    </source>
</evidence>
<comment type="caution">
    <text evidence="10">The sequence shown here is derived from an EMBL/GenBank/DDBJ whole genome shotgun (WGS) entry which is preliminary data.</text>
</comment>
<dbReference type="InterPro" id="IPR009071">
    <property type="entry name" value="HMG_box_dom"/>
</dbReference>
<dbReference type="GO" id="GO:0003677">
    <property type="term" value="F:DNA binding"/>
    <property type="evidence" value="ECO:0007669"/>
    <property type="project" value="UniProtKB-UniRule"/>
</dbReference>
<dbReference type="InterPro" id="IPR001606">
    <property type="entry name" value="ARID_dom"/>
</dbReference>
<dbReference type="PANTHER" id="PTHR46691">
    <property type="entry name" value="HIGH MOBILITY GROUP B PROTEIN 9"/>
    <property type="match status" value="1"/>
</dbReference>
<feature type="region of interest" description="Disordered" evidence="7">
    <location>
        <begin position="1"/>
        <end position="73"/>
    </location>
</feature>
<dbReference type="InterPro" id="IPR045303">
    <property type="entry name" value="ARID_HMGB9-like"/>
</dbReference>
<evidence type="ECO:0000256" key="2">
    <source>
        <dbReference type="ARBA" id="ARBA00023125"/>
    </source>
</evidence>
<keyword evidence="11" id="KW-1185">Reference proteome</keyword>
<feature type="DNA-binding region" description="HMG box" evidence="6">
    <location>
        <begin position="342"/>
        <end position="409"/>
    </location>
</feature>
<evidence type="ECO:0000256" key="3">
    <source>
        <dbReference type="ARBA" id="ARBA00023163"/>
    </source>
</evidence>
<dbReference type="Proteomes" id="UP000652761">
    <property type="component" value="Unassembled WGS sequence"/>
</dbReference>
<dbReference type="PROSITE" id="PS50118">
    <property type="entry name" value="HMG_BOX_2"/>
    <property type="match status" value="1"/>
</dbReference>
<accession>A0A843U280</accession>
<keyword evidence="1" id="KW-0805">Transcription regulation</keyword>
<name>A0A843U280_COLES</name>
<evidence type="ECO:0000313" key="11">
    <source>
        <dbReference type="Proteomes" id="UP000652761"/>
    </source>
</evidence>
<evidence type="ECO:0000256" key="4">
    <source>
        <dbReference type="ARBA" id="ARBA00023242"/>
    </source>
</evidence>
<feature type="compositionally biased region" description="Basic and acidic residues" evidence="7">
    <location>
        <begin position="432"/>
        <end position="447"/>
    </location>
</feature>
<evidence type="ECO:0000256" key="5">
    <source>
        <dbReference type="ARBA" id="ARBA00054600"/>
    </source>
</evidence>
<dbReference type="GO" id="GO:0005634">
    <property type="term" value="C:nucleus"/>
    <property type="evidence" value="ECO:0007669"/>
    <property type="project" value="UniProtKB-UniRule"/>
</dbReference>
<evidence type="ECO:0000256" key="1">
    <source>
        <dbReference type="ARBA" id="ARBA00023015"/>
    </source>
</evidence>
<dbReference type="Gene3D" id="1.10.30.10">
    <property type="entry name" value="High mobility group box domain"/>
    <property type="match status" value="1"/>
</dbReference>
<comment type="function">
    <text evidence="5">Binds preferentially DNA with A/T-rich content.</text>
</comment>